<dbReference type="AlphaFoldDB" id="A0A813H113"/>
<accession>A0A813H113</accession>
<proteinExistence type="predicted"/>
<feature type="region of interest" description="Disordered" evidence="1">
    <location>
        <begin position="18"/>
        <end position="64"/>
    </location>
</feature>
<comment type="caution">
    <text evidence="2">The sequence shown here is derived from an EMBL/GenBank/DDBJ whole genome shotgun (WGS) entry which is preliminary data.</text>
</comment>
<dbReference type="Proteomes" id="UP000654075">
    <property type="component" value="Unassembled WGS sequence"/>
</dbReference>
<keyword evidence="3" id="KW-1185">Reference proteome</keyword>
<dbReference type="EMBL" id="CAJNNV010030100">
    <property type="protein sequence ID" value="CAE8631334.1"/>
    <property type="molecule type" value="Genomic_DNA"/>
</dbReference>
<feature type="non-terminal residue" evidence="2">
    <location>
        <position position="123"/>
    </location>
</feature>
<evidence type="ECO:0000313" key="3">
    <source>
        <dbReference type="Proteomes" id="UP000654075"/>
    </source>
</evidence>
<feature type="non-terminal residue" evidence="2">
    <location>
        <position position="1"/>
    </location>
</feature>
<evidence type="ECO:0000313" key="2">
    <source>
        <dbReference type="EMBL" id="CAE8631334.1"/>
    </source>
</evidence>
<gene>
    <name evidence="2" type="ORF">PGLA1383_LOCUS47447</name>
</gene>
<sequence>TMALRVSVKNTFLTFDECEGEESPEAEEGVFASAKSRSKAASPRSRSLECSSPTRKPEDFDSGQVSKLNKLLDDDQVVIKECFSPVLSHSALPAPGGRARADSFRSLPEAALDEGSCSLPIAA</sequence>
<name>A0A813H113_POLGL</name>
<organism evidence="2 3">
    <name type="scientific">Polarella glacialis</name>
    <name type="common">Dinoflagellate</name>
    <dbReference type="NCBI Taxonomy" id="89957"/>
    <lineage>
        <taxon>Eukaryota</taxon>
        <taxon>Sar</taxon>
        <taxon>Alveolata</taxon>
        <taxon>Dinophyceae</taxon>
        <taxon>Suessiales</taxon>
        <taxon>Suessiaceae</taxon>
        <taxon>Polarella</taxon>
    </lineage>
</organism>
<evidence type="ECO:0000256" key="1">
    <source>
        <dbReference type="SAM" id="MobiDB-lite"/>
    </source>
</evidence>
<feature type="compositionally biased region" description="Acidic residues" evidence="1">
    <location>
        <begin position="18"/>
        <end position="28"/>
    </location>
</feature>
<protein>
    <submittedName>
        <fullName evidence="2">Uncharacterized protein</fullName>
    </submittedName>
</protein>
<dbReference type="OrthoDB" id="417481at2759"/>
<reference evidence="2" key="1">
    <citation type="submission" date="2021-02" db="EMBL/GenBank/DDBJ databases">
        <authorList>
            <person name="Dougan E. K."/>
            <person name="Rhodes N."/>
            <person name="Thang M."/>
            <person name="Chan C."/>
        </authorList>
    </citation>
    <scope>NUCLEOTIDE SEQUENCE</scope>
</reference>
<feature type="compositionally biased region" description="Low complexity" evidence="1">
    <location>
        <begin position="32"/>
        <end position="45"/>
    </location>
</feature>